<dbReference type="EMBL" id="JADBGF010000001">
    <property type="protein sequence ID" value="MBE1597876.1"/>
    <property type="molecule type" value="Genomic_DNA"/>
</dbReference>
<keyword evidence="2" id="KW-1185">Reference proteome</keyword>
<dbReference type="AlphaFoldDB" id="A0A8I0TSD8"/>
<sequence length="296" mass="33477">MVSSPHEALHQICQKDTEGMIRSFRRLFHVPFPEPRSISVVNTDLTEIAPVERRVDSLVRVDTDEGAFLLVLESQGRQDERKRGSWPYYLAYLHEKYRVQPVLIVMTQNRSTAKWAAQPIRFGLPDFASLVVRPLVLGPDNVPVITDEAEVARDVTLAVFSAITHGKGPDAAAIPEPLAAVLDTVDPHSATVFAELVESGLVDAQAKKVWRELMMPVNYFFKNPVAVKLREEGREEGRAEEQIASILRTLDRRHVEVPEFVRQRVRDCTDPARLQIWVDRAYDVTDAAELFDDDQA</sequence>
<dbReference type="PANTHER" id="PTHR34613">
    <property type="entry name" value="SLL0800 PROTEIN"/>
    <property type="match status" value="1"/>
</dbReference>
<evidence type="ECO:0000313" key="2">
    <source>
        <dbReference type="Proteomes" id="UP000629287"/>
    </source>
</evidence>
<dbReference type="RefSeq" id="WP_046917456.1">
    <property type="nucleotide sequence ID" value="NZ_JADBGF010000001.1"/>
</dbReference>
<dbReference type="GeneID" id="86828569"/>
<evidence type="ECO:0008006" key="3">
    <source>
        <dbReference type="Google" id="ProtNLM"/>
    </source>
</evidence>
<dbReference type="OrthoDB" id="4533444at2"/>
<evidence type="ECO:0000313" key="1">
    <source>
        <dbReference type="EMBL" id="MBE1597876.1"/>
    </source>
</evidence>
<organism evidence="1 2">
    <name type="scientific">Streptomyces stelliscabiei</name>
    <dbReference type="NCBI Taxonomy" id="146820"/>
    <lineage>
        <taxon>Bacteria</taxon>
        <taxon>Bacillati</taxon>
        <taxon>Actinomycetota</taxon>
        <taxon>Actinomycetes</taxon>
        <taxon>Kitasatosporales</taxon>
        <taxon>Streptomycetaceae</taxon>
        <taxon>Streptomyces</taxon>
    </lineage>
</organism>
<reference evidence="1 2" key="1">
    <citation type="submission" date="2020-10" db="EMBL/GenBank/DDBJ databases">
        <title>Sequencing the genomes of 1000 actinobacteria strains.</title>
        <authorList>
            <person name="Klenk H.-P."/>
        </authorList>
    </citation>
    <scope>NUCLEOTIDE SEQUENCE [LARGE SCALE GENOMIC DNA]</scope>
    <source>
        <strain evidence="1 2">DSM 41803</strain>
    </source>
</reference>
<gene>
    <name evidence="1" type="ORF">H4687_004005</name>
</gene>
<proteinExistence type="predicted"/>
<protein>
    <recommendedName>
        <fullName evidence="3">Transposase</fullName>
    </recommendedName>
</protein>
<name>A0A8I0TSD8_9ACTN</name>
<comment type="caution">
    <text evidence="1">The sequence shown here is derived from an EMBL/GenBank/DDBJ whole genome shotgun (WGS) entry which is preliminary data.</text>
</comment>
<dbReference type="PANTHER" id="PTHR34613:SF1">
    <property type="entry name" value="SLL6017 PROTEIN"/>
    <property type="match status" value="1"/>
</dbReference>
<accession>A0A8I0TSD8</accession>
<dbReference type="Proteomes" id="UP000629287">
    <property type="component" value="Unassembled WGS sequence"/>
</dbReference>